<name>A0A1I7UWU9_9PELO</name>
<proteinExistence type="predicted"/>
<protein>
    <submittedName>
        <fullName evidence="3">Uncharacterized protein</fullName>
    </submittedName>
</protein>
<keyword evidence="2" id="KW-1185">Reference proteome</keyword>
<reference evidence="3" key="1">
    <citation type="submission" date="2016-11" db="UniProtKB">
        <authorList>
            <consortium name="WormBaseParasite"/>
        </authorList>
    </citation>
    <scope>IDENTIFICATION</scope>
</reference>
<accession>A0A1I7UWU9</accession>
<evidence type="ECO:0000256" key="1">
    <source>
        <dbReference type="SAM" id="MobiDB-lite"/>
    </source>
</evidence>
<evidence type="ECO:0000313" key="2">
    <source>
        <dbReference type="Proteomes" id="UP000095282"/>
    </source>
</evidence>
<dbReference type="Proteomes" id="UP000095282">
    <property type="component" value="Unplaced"/>
</dbReference>
<organism evidence="2 3">
    <name type="scientific">Caenorhabditis tropicalis</name>
    <dbReference type="NCBI Taxonomy" id="1561998"/>
    <lineage>
        <taxon>Eukaryota</taxon>
        <taxon>Metazoa</taxon>
        <taxon>Ecdysozoa</taxon>
        <taxon>Nematoda</taxon>
        <taxon>Chromadorea</taxon>
        <taxon>Rhabditida</taxon>
        <taxon>Rhabditina</taxon>
        <taxon>Rhabditomorpha</taxon>
        <taxon>Rhabditoidea</taxon>
        <taxon>Rhabditidae</taxon>
        <taxon>Peloderinae</taxon>
        <taxon>Caenorhabditis</taxon>
    </lineage>
</organism>
<dbReference type="WBParaSite" id="Csp11.Scaffold630.g20140.t1">
    <property type="protein sequence ID" value="Csp11.Scaffold630.g20140.t1"/>
    <property type="gene ID" value="Csp11.Scaffold630.g20140"/>
</dbReference>
<evidence type="ECO:0000313" key="3">
    <source>
        <dbReference type="WBParaSite" id="Csp11.Scaffold630.g20140.t1"/>
    </source>
</evidence>
<feature type="compositionally biased region" description="Gly residues" evidence="1">
    <location>
        <begin position="96"/>
        <end position="112"/>
    </location>
</feature>
<dbReference type="AlphaFoldDB" id="A0A1I7UWU9"/>
<feature type="region of interest" description="Disordered" evidence="1">
    <location>
        <begin position="84"/>
        <end position="127"/>
    </location>
</feature>
<sequence length="127" mass="14053">MNVIWKGSMRPESSCWLVLDRIRDCCLADVIYNKPLLICDRRHNVRDQDREMMKEADLEKRFLKTSVKDWRTAHIHQEDAPPTILLISVSSSPGGETSGEGSGETSGEGSGGQNECIGLENGLHAIG</sequence>